<dbReference type="EMBL" id="JADGJH010002029">
    <property type="protein sequence ID" value="KAJ3104935.1"/>
    <property type="molecule type" value="Genomic_DNA"/>
</dbReference>
<dbReference type="AlphaFoldDB" id="A0AAD5XA59"/>
<keyword evidence="6 9" id="KW-0804">Transcription</keyword>
<comment type="subunit">
    <text evidence="9">Component of the Mediator complex.</text>
</comment>
<dbReference type="InterPro" id="IPR013947">
    <property type="entry name" value="Mediator_Med14"/>
</dbReference>
<name>A0AAD5XA59_9FUNG</name>
<evidence type="ECO:0000256" key="2">
    <source>
        <dbReference type="ARBA" id="ARBA00007813"/>
    </source>
</evidence>
<keyword evidence="4 9" id="KW-0805">Transcription regulation</keyword>
<dbReference type="GO" id="GO:0006357">
    <property type="term" value="P:regulation of transcription by RNA polymerase II"/>
    <property type="evidence" value="ECO:0007669"/>
    <property type="project" value="InterPro"/>
</dbReference>
<keyword evidence="12" id="KW-1185">Reference proteome</keyword>
<keyword evidence="5 9" id="KW-0010">Activator</keyword>
<comment type="caution">
    <text evidence="11">The sequence shown here is derived from an EMBL/GenBank/DDBJ whole genome shotgun (WGS) entry which is preliminary data.</text>
</comment>
<dbReference type="Pfam" id="PF08638">
    <property type="entry name" value="Med14"/>
    <property type="match status" value="1"/>
</dbReference>
<accession>A0AAD5XA59</accession>
<comment type="similarity">
    <text evidence="2 9">Belongs to the Mediator complex subunit 14 family.</text>
</comment>
<sequence length="1095" mass="122867">MDEVFASPVPPGMVSLRSLALGLTTKSYAELVQLADSSAILDKSERNAALIAYSMKSRTGWEKLLVLIRWARKSGDLGNLMRTLNFLDLHDRCFSSAADSLFRIHQEMLNAREPNYDVVTAVDILCARNFCRLPSVIRTSTIPPDPLDSEKISKVLTRLEDLIRIRLFNADIVPLPFRKNMIIERGCVTFKVEHKFQVTLSLDMSSHAHNSVPPWKIVEVKILVDFVKEDYEGVIGIHDYQLNGIIASAAASLIPLESESSNTASSAPFKSASHNPLVSLHDHLDRFCSHLQMEILRLQAVHLAKTRWAMQLQLDFVPQSATSDENLKLRYWCMKTIGNNDASKYFIEVKLKSGSANSKLSSNLTSEFNPNSATSSQIIVRAYSIAKRSSKTEHEEIPLTDLSSNSLLAFEIDLKRLDIEKLILQVAHTSAKNLVCETSQYLTVKKELLTSDRKLRKTSIDFGEVGVRDANFEVWYRENVGAVNFGVDTRTGFINVSHITAENEGISSLAALGQELVPTNVSMLQKLKKVEDLINSNPANIVKAVENLEYSSYLDELVALAPSLDVYHCAKVPFNESLLRDIVGASCTVPDHFAIFQFPVWTRCFVLVAVGSAENLIGRGKYKKFDIPFYRSWIFVLSEGSTKNTLSAKISFPVRHENVLTFARLEKETAFASHDRAKRRRGNLDDFEQRIASQNSNDSAVLWNSVDIDIMQLILSYASEVALEYRLCFVNSITTPVSAERLAIVMPKIAIHPFFFDIQRKILYKSDLNLDRAATEEDKNMKYCFGNLYIESFGNSDNIVAKVKLTNEILPEVTNIFLDSPLAEFDPETSIISLKHAQGELGTKEILHHWKGLAAIAEVTSQIWTRRKWFKGHGIEIASYTVGTLQLHVSGWGLLTDRFDGLSILTLRWKRFVADKTNLEGGLDCFVLEFGFERTEDDNNEARNIWISALQQLLNECLDMVVFAKRLNPISNLLKTVKTLEQSINSDEAGLDEKKMCQVTPKSLSWVRVMIGSSGIDLYLFSNGAIGLYDAYYGCADSTLDHNLLPIDAFTTSTIGLKTFISSLPEFLKLHNASSETRLKFLSHGLIFSANVQDL</sequence>
<dbReference type="InterPro" id="IPR055122">
    <property type="entry name" value="Med14_N"/>
</dbReference>
<keyword evidence="7 9" id="KW-0539">Nucleus</keyword>
<dbReference type="GO" id="GO:0003712">
    <property type="term" value="F:transcription coregulator activity"/>
    <property type="evidence" value="ECO:0007669"/>
    <property type="project" value="UniProtKB-UniRule"/>
</dbReference>
<dbReference type="PANTHER" id="PTHR12809">
    <property type="entry name" value="MEDIATOR COMPLEX SUBUNIT"/>
    <property type="match status" value="1"/>
</dbReference>
<evidence type="ECO:0000256" key="9">
    <source>
        <dbReference type="RuleBase" id="RU365082"/>
    </source>
</evidence>
<evidence type="ECO:0000256" key="1">
    <source>
        <dbReference type="ARBA" id="ARBA00004123"/>
    </source>
</evidence>
<evidence type="ECO:0000256" key="5">
    <source>
        <dbReference type="ARBA" id="ARBA00023159"/>
    </source>
</evidence>
<evidence type="ECO:0000256" key="4">
    <source>
        <dbReference type="ARBA" id="ARBA00023015"/>
    </source>
</evidence>
<evidence type="ECO:0000256" key="6">
    <source>
        <dbReference type="ARBA" id="ARBA00023163"/>
    </source>
</evidence>
<feature type="non-terminal residue" evidence="11">
    <location>
        <position position="1095"/>
    </location>
</feature>
<dbReference type="GO" id="GO:0016592">
    <property type="term" value="C:mediator complex"/>
    <property type="evidence" value="ECO:0007669"/>
    <property type="project" value="UniProtKB-UniRule"/>
</dbReference>
<evidence type="ECO:0000259" key="10">
    <source>
        <dbReference type="Pfam" id="PF08638"/>
    </source>
</evidence>
<dbReference type="GO" id="GO:0070847">
    <property type="term" value="C:core mediator complex"/>
    <property type="evidence" value="ECO:0007669"/>
    <property type="project" value="TreeGrafter"/>
</dbReference>
<evidence type="ECO:0000313" key="12">
    <source>
        <dbReference type="Proteomes" id="UP001211907"/>
    </source>
</evidence>
<gene>
    <name evidence="11" type="primary">MED14</name>
    <name evidence="11" type="ORF">HK100_003976</name>
</gene>
<protein>
    <recommendedName>
        <fullName evidence="3 9">Mediator of RNA polymerase II transcription subunit 14</fullName>
    </recommendedName>
    <alternativeName>
        <fullName evidence="8 9">Mediator complex subunit 14</fullName>
    </alternativeName>
</protein>
<evidence type="ECO:0000256" key="8">
    <source>
        <dbReference type="ARBA" id="ARBA00032007"/>
    </source>
</evidence>
<evidence type="ECO:0000256" key="3">
    <source>
        <dbReference type="ARBA" id="ARBA00019619"/>
    </source>
</evidence>
<comment type="subcellular location">
    <subcellularLocation>
        <location evidence="1 9">Nucleus</location>
    </subcellularLocation>
</comment>
<reference evidence="11" key="1">
    <citation type="submission" date="2020-05" db="EMBL/GenBank/DDBJ databases">
        <title>Phylogenomic resolution of chytrid fungi.</title>
        <authorList>
            <person name="Stajich J.E."/>
            <person name="Amses K."/>
            <person name="Simmons R."/>
            <person name="Seto K."/>
            <person name="Myers J."/>
            <person name="Bonds A."/>
            <person name="Quandt C.A."/>
            <person name="Barry K."/>
            <person name="Liu P."/>
            <person name="Grigoriev I."/>
            <person name="Longcore J.E."/>
            <person name="James T.Y."/>
        </authorList>
    </citation>
    <scope>NUCLEOTIDE SEQUENCE</scope>
    <source>
        <strain evidence="11">JEL0513</strain>
    </source>
</reference>
<dbReference type="Proteomes" id="UP001211907">
    <property type="component" value="Unassembled WGS sequence"/>
</dbReference>
<comment type="function">
    <text evidence="9">Component of the Mediator complex, a coactivator involved in the regulated transcription of nearly all RNA polymerase II-dependent genes. Mediator functions as a bridge to convey information from gene-specific regulatory proteins to the basal RNA polymerase II transcription machinery. Mediator is recruited to promoters by direct interactions with regulatory proteins and serves as a scaffold for the assembly of a functional preinitiation complex with RNA polymerase II and the general transcription factors.</text>
</comment>
<feature type="domain" description="Mediator complex subunit MED14 N-terminal" evidence="10">
    <location>
        <begin position="14"/>
        <end position="202"/>
    </location>
</feature>
<dbReference type="PANTHER" id="PTHR12809:SF2">
    <property type="entry name" value="MEDIATOR OF RNA POLYMERASE II TRANSCRIPTION SUBUNIT 14"/>
    <property type="match status" value="1"/>
</dbReference>
<evidence type="ECO:0000313" key="11">
    <source>
        <dbReference type="EMBL" id="KAJ3104935.1"/>
    </source>
</evidence>
<organism evidence="11 12">
    <name type="scientific">Physocladia obscura</name>
    <dbReference type="NCBI Taxonomy" id="109957"/>
    <lineage>
        <taxon>Eukaryota</taxon>
        <taxon>Fungi</taxon>
        <taxon>Fungi incertae sedis</taxon>
        <taxon>Chytridiomycota</taxon>
        <taxon>Chytridiomycota incertae sedis</taxon>
        <taxon>Chytridiomycetes</taxon>
        <taxon>Chytridiales</taxon>
        <taxon>Chytriomycetaceae</taxon>
        <taxon>Physocladia</taxon>
    </lineage>
</organism>
<proteinExistence type="inferred from homology"/>
<evidence type="ECO:0000256" key="7">
    <source>
        <dbReference type="ARBA" id="ARBA00023242"/>
    </source>
</evidence>